<proteinExistence type="predicted"/>
<evidence type="ECO:0000256" key="1">
    <source>
        <dbReference type="SAM" id="Phobius"/>
    </source>
</evidence>
<dbReference type="EMBL" id="CCYD01002089">
    <property type="protein sequence ID" value="CEG46632.1"/>
    <property type="molecule type" value="Genomic_DNA"/>
</dbReference>
<dbReference type="AlphaFoldDB" id="A0A0P1AZ85"/>
<keyword evidence="1" id="KW-1133">Transmembrane helix</keyword>
<dbReference type="Proteomes" id="UP000054928">
    <property type="component" value="Unassembled WGS sequence"/>
</dbReference>
<keyword evidence="3" id="KW-1185">Reference proteome</keyword>
<sequence>MNSCPRRVVMIGVSVTALIAVPKVSYAVFVDYEKPNFCELLSLLYVAAVIINYQLSGAVVAT</sequence>
<accession>A0A0P1AZ85</accession>
<organism evidence="2 3">
    <name type="scientific">Plasmopara halstedii</name>
    <name type="common">Downy mildew of sunflower</name>
    <dbReference type="NCBI Taxonomy" id="4781"/>
    <lineage>
        <taxon>Eukaryota</taxon>
        <taxon>Sar</taxon>
        <taxon>Stramenopiles</taxon>
        <taxon>Oomycota</taxon>
        <taxon>Peronosporomycetes</taxon>
        <taxon>Peronosporales</taxon>
        <taxon>Peronosporaceae</taxon>
        <taxon>Plasmopara</taxon>
    </lineage>
</organism>
<name>A0A0P1AZ85_PLAHL</name>
<protein>
    <submittedName>
        <fullName evidence="2">Uncharacterized protein</fullName>
    </submittedName>
</protein>
<feature type="transmembrane region" description="Helical" evidence="1">
    <location>
        <begin position="43"/>
        <end position="61"/>
    </location>
</feature>
<keyword evidence="1" id="KW-0472">Membrane</keyword>
<reference evidence="3" key="1">
    <citation type="submission" date="2014-09" db="EMBL/GenBank/DDBJ databases">
        <authorList>
            <person name="Sharma Rahul"/>
            <person name="Thines Marco"/>
        </authorList>
    </citation>
    <scope>NUCLEOTIDE SEQUENCE [LARGE SCALE GENOMIC DNA]</scope>
</reference>
<evidence type="ECO:0000313" key="3">
    <source>
        <dbReference type="Proteomes" id="UP000054928"/>
    </source>
</evidence>
<dbReference type="GeneID" id="36398285"/>
<dbReference type="RefSeq" id="XP_024583001.1">
    <property type="nucleotide sequence ID" value="XM_024717509.1"/>
</dbReference>
<evidence type="ECO:0000313" key="2">
    <source>
        <dbReference type="EMBL" id="CEG46632.1"/>
    </source>
</evidence>
<keyword evidence="1" id="KW-0812">Transmembrane</keyword>